<feature type="compositionally biased region" description="Basic and acidic residues" evidence="1">
    <location>
        <begin position="241"/>
        <end position="254"/>
    </location>
</feature>
<accession>A0AAD8YLS7</accession>
<feature type="region of interest" description="Disordered" evidence="1">
    <location>
        <begin position="212"/>
        <end position="265"/>
    </location>
</feature>
<feature type="compositionally biased region" description="Basic residues" evidence="1">
    <location>
        <begin position="378"/>
        <end position="389"/>
    </location>
</feature>
<dbReference type="Proteomes" id="UP001224775">
    <property type="component" value="Unassembled WGS sequence"/>
</dbReference>
<reference evidence="2" key="1">
    <citation type="submission" date="2023-06" db="EMBL/GenBank/DDBJ databases">
        <title>Survivors Of The Sea: Transcriptome response of Skeletonema marinoi to long-term dormancy.</title>
        <authorList>
            <person name="Pinder M.I.M."/>
            <person name="Kourtchenko O."/>
            <person name="Robertson E.K."/>
            <person name="Larsson T."/>
            <person name="Maumus F."/>
            <person name="Osuna-Cruz C.M."/>
            <person name="Vancaester E."/>
            <person name="Stenow R."/>
            <person name="Vandepoele K."/>
            <person name="Ploug H."/>
            <person name="Bruchert V."/>
            <person name="Godhe A."/>
            <person name="Topel M."/>
        </authorList>
    </citation>
    <scope>NUCLEOTIDE SEQUENCE</scope>
    <source>
        <strain evidence="2">R05AC</strain>
    </source>
</reference>
<proteinExistence type="predicted"/>
<sequence length="423" mass="47188">MASNNIQIALLQTRHRRWEIQSAFCGAHAQSNQVFDLSNRVHHIPKFHNRHQQHFSFSPIRPSTSAADVDDDGVAFLARLSVPIESIRAGALGSGLWRTVRLVKLPQGLFGWHWLMWKEQRQEPDSVYFGDNMPLDNEVWSLLQMLGETFPNLEQIDFGGDVAKSPSREDQSVDSADTYNKEEWRNEILTCIMQCLPKLVVVDGFAVEMERVGEEDGPTKSYETQESSADGSFGDVPLNANDERQFMKPGRDGQAHTGVRTRRARGRTSSFNIPNQCDVATETSDAIEDVSENIMSLCGPCEVSHSEEKSITNDHYGPIESIASEDETKVAQSASSPLASSFSWGSTGSSARPPPCPKSDSRRRLPNKPTIKSQMKSKLSKKNKRRLKKLTGLIPSMMDEEEDSDDDESMEGEAVEECPADLL</sequence>
<feature type="compositionally biased region" description="Acidic residues" evidence="1">
    <location>
        <begin position="398"/>
        <end position="423"/>
    </location>
</feature>
<evidence type="ECO:0000313" key="3">
    <source>
        <dbReference type="Proteomes" id="UP001224775"/>
    </source>
</evidence>
<organism evidence="2 3">
    <name type="scientific">Skeletonema marinoi</name>
    <dbReference type="NCBI Taxonomy" id="267567"/>
    <lineage>
        <taxon>Eukaryota</taxon>
        <taxon>Sar</taxon>
        <taxon>Stramenopiles</taxon>
        <taxon>Ochrophyta</taxon>
        <taxon>Bacillariophyta</taxon>
        <taxon>Coscinodiscophyceae</taxon>
        <taxon>Thalassiosirophycidae</taxon>
        <taxon>Thalassiosirales</taxon>
        <taxon>Skeletonemataceae</taxon>
        <taxon>Skeletonema</taxon>
        <taxon>Skeletonema marinoi-dohrnii complex</taxon>
    </lineage>
</organism>
<keyword evidence="3" id="KW-1185">Reference proteome</keyword>
<evidence type="ECO:0000256" key="1">
    <source>
        <dbReference type="SAM" id="MobiDB-lite"/>
    </source>
</evidence>
<comment type="caution">
    <text evidence="2">The sequence shown here is derived from an EMBL/GenBank/DDBJ whole genome shotgun (WGS) entry which is preliminary data.</text>
</comment>
<dbReference type="AlphaFoldDB" id="A0AAD8YLS7"/>
<gene>
    <name evidence="2" type="ORF">QTG54_001648</name>
</gene>
<protein>
    <submittedName>
        <fullName evidence="2">Uncharacterized protein</fullName>
    </submittedName>
</protein>
<feature type="compositionally biased region" description="Low complexity" evidence="1">
    <location>
        <begin position="331"/>
        <end position="350"/>
    </location>
</feature>
<name>A0AAD8YLS7_9STRA</name>
<evidence type="ECO:0000313" key="2">
    <source>
        <dbReference type="EMBL" id="KAK1747685.1"/>
    </source>
</evidence>
<feature type="compositionally biased region" description="Polar residues" evidence="1">
    <location>
        <begin position="221"/>
        <end position="230"/>
    </location>
</feature>
<feature type="region of interest" description="Disordered" evidence="1">
    <location>
        <begin position="326"/>
        <end position="423"/>
    </location>
</feature>
<dbReference type="EMBL" id="JATAAI010000002">
    <property type="protein sequence ID" value="KAK1747685.1"/>
    <property type="molecule type" value="Genomic_DNA"/>
</dbReference>